<dbReference type="PANTHER" id="PTHR23511">
    <property type="entry name" value="SYNAPTIC VESICLE GLYCOPROTEIN 2"/>
    <property type="match status" value="1"/>
</dbReference>
<keyword evidence="10" id="KW-1185">Reference proteome</keyword>
<keyword evidence="2" id="KW-0813">Transport</keyword>
<proteinExistence type="predicted"/>
<feature type="transmembrane region" description="Helical" evidence="7">
    <location>
        <begin position="488"/>
        <end position="509"/>
    </location>
</feature>
<evidence type="ECO:0000256" key="7">
    <source>
        <dbReference type="SAM" id="Phobius"/>
    </source>
</evidence>
<dbReference type="PROSITE" id="PS00217">
    <property type="entry name" value="SUGAR_TRANSPORT_2"/>
    <property type="match status" value="1"/>
</dbReference>
<evidence type="ECO:0000256" key="2">
    <source>
        <dbReference type="ARBA" id="ARBA00022448"/>
    </source>
</evidence>
<feature type="transmembrane region" description="Helical" evidence="7">
    <location>
        <begin position="172"/>
        <end position="191"/>
    </location>
</feature>
<gene>
    <name evidence="9" type="ORF">SEMRO_103_G052570.1</name>
</gene>
<accession>A0A9N8DIA1</accession>
<dbReference type="OrthoDB" id="3936150at2759"/>
<feature type="transmembrane region" description="Helical" evidence="7">
    <location>
        <begin position="516"/>
        <end position="536"/>
    </location>
</feature>
<dbReference type="GO" id="GO:0022857">
    <property type="term" value="F:transmembrane transporter activity"/>
    <property type="evidence" value="ECO:0007669"/>
    <property type="project" value="InterPro"/>
</dbReference>
<dbReference type="Pfam" id="PF07690">
    <property type="entry name" value="MFS_1"/>
    <property type="match status" value="1"/>
</dbReference>
<feature type="transmembrane region" description="Helical" evidence="7">
    <location>
        <begin position="460"/>
        <end position="482"/>
    </location>
</feature>
<comment type="caution">
    <text evidence="9">The sequence shown here is derived from an EMBL/GenBank/DDBJ whole genome shotgun (WGS) entry which is preliminary data.</text>
</comment>
<evidence type="ECO:0000256" key="4">
    <source>
        <dbReference type="ARBA" id="ARBA00022989"/>
    </source>
</evidence>
<dbReference type="SUPFAM" id="SSF103473">
    <property type="entry name" value="MFS general substrate transporter"/>
    <property type="match status" value="1"/>
</dbReference>
<dbReference type="Pfam" id="PF00083">
    <property type="entry name" value="Sugar_tr"/>
    <property type="match status" value="1"/>
</dbReference>
<sequence>MEETASVVRSRRDQPQQQVVSSKEEAFSQHRYYGSMSSSHNLESSDQAPNIDTITISEGQSDALQPETTEQPSEDDIMRKKRSSSFSKSIPACTSRSGRTMDEFLEDAYNDKSDSSSWCSVVFHQYQYWLIMLALGISNSSDASEILCLSYILSDPTFEDKMLLDSNWRGGMLAAAVFLGMLMGGLIVGTLGDFLGRRPMLMLGLNINMIAGILSACSPNVFVLTGLRMIAGVGIGATVPPLFTLVAELAPPSKRGFCVTFCAAFWMVGSIYVALVAILFLKNSEENYNSNNNNTLATTASDGGNDADNNEATRYLVSQAATSLFHLAAWRVFAMACAVPSALGAVMVHFLVPESPRFLALQKRFDEAVESVNALGSSLQYQGPTLHRWELEEQFGGACNSTANYHPALEDDIVTEQHGSTRFSCSKTLRWIRLALADFVMSAKKLYTPSLRQTTWPLQMAWFSLSFGSYGLMTWINTLFFAVHLQDVYFNALLFALSNLPGNIFTAFLMDRAGRAHLLVGSILSASLSLLSFAAFANTSGNSPPNAYGVVCSACSFQCFTIAAWNTIDVMTSELFPTTVRSTGMGVCAASGRIGAMLAQFVNGALVGRPVRLLVVAATTLALGACTPFLLPDHGDMTGQPVADDVSSNKTSVNSSDSERASMLGEGTDLSNDDDNTTGGIPEPAPSSMGLSRRGGNQNSNNLGSYQRVASGGSSETPNIV</sequence>
<feature type="compositionally biased region" description="Polar residues" evidence="6">
    <location>
        <begin position="712"/>
        <end position="721"/>
    </location>
</feature>
<keyword evidence="3 7" id="KW-0812">Transmembrane</keyword>
<evidence type="ECO:0000256" key="6">
    <source>
        <dbReference type="SAM" id="MobiDB-lite"/>
    </source>
</evidence>
<dbReference type="InterPro" id="IPR005829">
    <property type="entry name" value="Sugar_transporter_CS"/>
</dbReference>
<evidence type="ECO:0000259" key="8">
    <source>
        <dbReference type="PROSITE" id="PS50850"/>
    </source>
</evidence>
<feature type="region of interest" description="Disordered" evidence="6">
    <location>
        <begin position="640"/>
        <end position="721"/>
    </location>
</feature>
<feature type="transmembrane region" description="Helical" evidence="7">
    <location>
        <begin position="229"/>
        <end position="250"/>
    </location>
</feature>
<comment type="subcellular location">
    <subcellularLocation>
        <location evidence="1">Membrane</location>
        <topology evidence="1">Multi-pass membrane protein</topology>
    </subcellularLocation>
</comment>
<keyword evidence="4 7" id="KW-1133">Transmembrane helix</keyword>
<dbReference type="PROSITE" id="PS50850">
    <property type="entry name" value="MFS"/>
    <property type="match status" value="1"/>
</dbReference>
<organism evidence="9 10">
    <name type="scientific">Seminavis robusta</name>
    <dbReference type="NCBI Taxonomy" id="568900"/>
    <lineage>
        <taxon>Eukaryota</taxon>
        <taxon>Sar</taxon>
        <taxon>Stramenopiles</taxon>
        <taxon>Ochrophyta</taxon>
        <taxon>Bacillariophyta</taxon>
        <taxon>Bacillariophyceae</taxon>
        <taxon>Bacillariophycidae</taxon>
        <taxon>Naviculales</taxon>
        <taxon>Naviculaceae</taxon>
        <taxon>Seminavis</taxon>
    </lineage>
</organism>
<dbReference type="Gene3D" id="1.20.1250.20">
    <property type="entry name" value="MFS general substrate transporter like domains"/>
    <property type="match status" value="1"/>
</dbReference>
<feature type="domain" description="Major facilitator superfamily (MFS) profile" evidence="8">
    <location>
        <begin position="131"/>
        <end position="635"/>
    </location>
</feature>
<feature type="compositionally biased region" description="Polar residues" evidence="6">
    <location>
        <begin position="695"/>
        <end position="705"/>
    </location>
</feature>
<dbReference type="AlphaFoldDB" id="A0A9N8DIA1"/>
<dbReference type="InterPro" id="IPR020846">
    <property type="entry name" value="MFS_dom"/>
</dbReference>
<evidence type="ECO:0000256" key="5">
    <source>
        <dbReference type="ARBA" id="ARBA00023136"/>
    </source>
</evidence>
<dbReference type="PANTHER" id="PTHR23511:SF34">
    <property type="entry name" value="SYNAPTIC VESICLE GLYCOPROTEIN 2"/>
    <property type="match status" value="1"/>
</dbReference>
<dbReference type="InterPro" id="IPR036259">
    <property type="entry name" value="MFS_trans_sf"/>
</dbReference>
<dbReference type="Proteomes" id="UP001153069">
    <property type="component" value="Unassembled WGS sequence"/>
</dbReference>
<feature type="compositionally biased region" description="Low complexity" evidence="6">
    <location>
        <begin position="644"/>
        <end position="656"/>
    </location>
</feature>
<dbReference type="GO" id="GO:0016020">
    <property type="term" value="C:membrane"/>
    <property type="evidence" value="ECO:0007669"/>
    <property type="project" value="UniProtKB-SubCell"/>
</dbReference>
<evidence type="ECO:0000256" key="3">
    <source>
        <dbReference type="ARBA" id="ARBA00022692"/>
    </source>
</evidence>
<feature type="transmembrane region" description="Helical" evidence="7">
    <location>
        <begin position="257"/>
        <end position="281"/>
    </location>
</feature>
<dbReference type="InterPro" id="IPR005828">
    <property type="entry name" value="MFS_sugar_transport-like"/>
</dbReference>
<feature type="compositionally biased region" description="Polar residues" evidence="6">
    <location>
        <begin position="35"/>
        <end position="71"/>
    </location>
</feature>
<name>A0A9N8DIA1_9STRA</name>
<feature type="region of interest" description="Disordered" evidence="6">
    <location>
        <begin position="1"/>
        <end position="94"/>
    </location>
</feature>
<dbReference type="InterPro" id="IPR011701">
    <property type="entry name" value="MFS"/>
</dbReference>
<reference evidence="9" key="1">
    <citation type="submission" date="2020-06" db="EMBL/GenBank/DDBJ databases">
        <authorList>
            <consortium name="Plant Systems Biology data submission"/>
        </authorList>
    </citation>
    <scope>NUCLEOTIDE SEQUENCE</scope>
    <source>
        <strain evidence="9">D6</strain>
    </source>
</reference>
<evidence type="ECO:0000313" key="9">
    <source>
        <dbReference type="EMBL" id="CAB9501254.1"/>
    </source>
</evidence>
<dbReference type="EMBL" id="CAICTM010000102">
    <property type="protein sequence ID" value="CAB9501254.1"/>
    <property type="molecule type" value="Genomic_DNA"/>
</dbReference>
<evidence type="ECO:0000313" key="10">
    <source>
        <dbReference type="Proteomes" id="UP001153069"/>
    </source>
</evidence>
<keyword evidence="5 7" id="KW-0472">Membrane</keyword>
<evidence type="ECO:0000256" key="1">
    <source>
        <dbReference type="ARBA" id="ARBA00004141"/>
    </source>
</evidence>
<protein>
    <submittedName>
        <fullName evidence="9">Synaptic vesicle glycoprotein</fullName>
    </submittedName>
</protein>
<feature type="transmembrane region" description="Helical" evidence="7">
    <location>
        <begin position="328"/>
        <end position="352"/>
    </location>
</feature>